<evidence type="ECO:0000313" key="1">
    <source>
        <dbReference type="EMBL" id="KAA5536149.1"/>
    </source>
</evidence>
<protein>
    <submittedName>
        <fullName evidence="1">Uncharacterized protein</fullName>
    </submittedName>
</protein>
<dbReference type="Proteomes" id="UP000323632">
    <property type="component" value="Unassembled WGS sequence"/>
</dbReference>
<evidence type="ECO:0000313" key="2">
    <source>
        <dbReference type="Proteomes" id="UP000323632"/>
    </source>
</evidence>
<name>A0A5M6CSM6_9BACT</name>
<organism evidence="1 2">
    <name type="scientific">Taibaiella lutea</name>
    <dbReference type="NCBI Taxonomy" id="2608001"/>
    <lineage>
        <taxon>Bacteria</taxon>
        <taxon>Pseudomonadati</taxon>
        <taxon>Bacteroidota</taxon>
        <taxon>Chitinophagia</taxon>
        <taxon>Chitinophagales</taxon>
        <taxon>Chitinophagaceae</taxon>
        <taxon>Taibaiella</taxon>
    </lineage>
</organism>
<dbReference type="EMBL" id="VWSH01000001">
    <property type="protein sequence ID" value="KAA5536149.1"/>
    <property type="molecule type" value="Genomic_DNA"/>
</dbReference>
<dbReference type="AlphaFoldDB" id="A0A5M6CSM6"/>
<reference evidence="1 2" key="1">
    <citation type="submission" date="2019-09" db="EMBL/GenBank/DDBJ databases">
        <title>Genome sequence and assembly of Taibaiella sp.</title>
        <authorList>
            <person name="Chhetri G."/>
        </authorList>
    </citation>
    <scope>NUCLEOTIDE SEQUENCE [LARGE SCALE GENOMIC DNA]</scope>
    <source>
        <strain evidence="1 2">KVB11</strain>
    </source>
</reference>
<gene>
    <name evidence="1" type="ORF">F0919_00310</name>
</gene>
<keyword evidence="2" id="KW-1185">Reference proteome</keyword>
<dbReference type="RefSeq" id="WP_150030722.1">
    <property type="nucleotide sequence ID" value="NZ_VWSH01000001.1"/>
</dbReference>
<sequence length="164" mass="18347">MTIDEMLEEAQKGSGGSLNTANYFALAGDTSTGEQFVLNLEDFLTDNFGHFLQNEVTSIVLLGAYHTEQSARNSMQSVFDDYKLNPEGLIWVKDYHVLIADVNANHLYTLSLMDCYIGCMVFYQYKAEAGKGSVVLNIFSNKEAAEETKEIIRMYIKDEGGDLL</sequence>
<proteinExistence type="predicted"/>
<comment type="caution">
    <text evidence="1">The sequence shown here is derived from an EMBL/GenBank/DDBJ whole genome shotgun (WGS) entry which is preliminary data.</text>
</comment>
<accession>A0A5M6CSM6</accession>